<sequence length="136" mass="15074">MGSTLDRYYMKRNSGRFVKKTPACIKDHLRTLMAPVQAETMSSIPLIDLLNQPLGAIIGVQPVDAAATMKRHMSQIETVVKQVGVDIEPFVVWGTLLRNSKQIDMIKVLTEQIKPLMDRVQDIEATLAASARIAGQ</sequence>
<dbReference type="GeneID" id="20820219"/>
<organism evidence="1">
    <name type="scientific">Aphanomyces astaci</name>
    <name type="common">Crayfish plague agent</name>
    <dbReference type="NCBI Taxonomy" id="112090"/>
    <lineage>
        <taxon>Eukaryota</taxon>
        <taxon>Sar</taxon>
        <taxon>Stramenopiles</taxon>
        <taxon>Oomycota</taxon>
        <taxon>Saprolegniomycetes</taxon>
        <taxon>Saprolegniales</taxon>
        <taxon>Verrucalvaceae</taxon>
        <taxon>Aphanomyces</taxon>
    </lineage>
</organism>
<reference evidence="1" key="1">
    <citation type="submission" date="2013-12" db="EMBL/GenBank/DDBJ databases">
        <title>The Genome Sequence of Aphanomyces astaci APO3.</title>
        <authorList>
            <consortium name="The Broad Institute Genomics Platform"/>
            <person name="Russ C."/>
            <person name="Tyler B."/>
            <person name="van West P."/>
            <person name="Dieguez-Uribeondo J."/>
            <person name="Young S.K."/>
            <person name="Zeng Q."/>
            <person name="Gargeya S."/>
            <person name="Fitzgerald M."/>
            <person name="Abouelleil A."/>
            <person name="Alvarado L."/>
            <person name="Chapman S.B."/>
            <person name="Gainer-Dewar J."/>
            <person name="Goldberg J."/>
            <person name="Griggs A."/>
            <person name="Gujja S."/>
            <person name="Hansen M."/>
            <person name="Howarth C."/>
            <person name="Imamovic A."/>
            <person name="Ireland A."/>
            <person name="Larimer J."/>
            <person name="McCowan C."/>
            <person name="Murphy C."/>
            <person name="Pearson M."/>
            <person name="Poon T.W."/>
            <person name="Priest M."/>
            <person name="Roberts A."/>
            <person name="Saif S."/>
            <person name="Shea T."/>
            <person name="Sykes S."/>
            <person name="Wortman J."/>
            <person name="Nusbaum C."/>
            <person name="Birren B."/>
        </authorList>
    </citation>
    <scope>NUCLEOTIDE SEQUENCE [LARGE SCALE GENOMIC DNA]</scope>
    <source>
        <strain evidence="1">APO3</strain>
    </source>
</reference>
<protein>
    <submittedName>
        <fullName evidence="1">Uncharacterized protein</fullName>
    </submittedName>
</protein>
<name>W4FE04_APHAT</name>
<evidence type="ECO:0000313" key="1">
    <source>
        <dbReference type="EMBL" id="ETV64968.1"/>
    </source>
</evidence>
<dbReference type="EMBL" id="KI913259">
    <property type="protein sequence ID" value="ETV64968.1"/>
    <property type="molecule type" value="Genomic_DNA"/>
</dbReference>
<dbReference type="AlphaFoldDB" id="W4FE04"/>
<dbReference type="RefSeq" id="XP_009845544.1">
    <property type="nucleotide sequence ID" value="XM_009847242.1"/>
</dbReference>
<proteinExistence type="predicted"/>
<gene>
    <name evidence="1" type="ORF">H257_18223</name>
</gene>
<accession>W4FE04</accession>
<dbReference type="VEuPathDB" id="FungiDB:H257_18223"/>